<dbReference type="AlphaFoldDB" id="A0A8J6DHI7"/>
<organism evidence="2 3">
    <name type="scientific">Galemys pyrenaicus</name>
    <name type="common">Iberian desman</name>
    <name type="synonym">Pyrenean desman</name>
    <dbReference type="NCBI Taxonomy" id="202257"/>
    <lineage>
        <taxon>Eukaryota</taxon>
        <taxon>Metazoa</taxon>
        <taxon>Chordata</taxon>
        <taxon>Craniata</taxon>
        <taxon>Vertebrata</taxon>
        <taxon>Euteleostomi</taxon>
        <taxon>Mammalia</taxon>
        <taxon>Eutheria</taxon>
        <taxon>Laurasiatheria</taxon>
        <taxon>Eulipotyphla</taxon>
        <taxon>Talpidae</taxon>
        <taxon>Galemys</taxon>
    </lineage>
</organism>
<evidence type="ECO:0000256" key="1">
    <source>
        <dbReference type="SAM" id="MobiDB-lite"/>
    </source>
</evidence>
<feature type="compositionally biased region" description="Low complexity" evidence="1">
    <location>
        <begin position="131"/>
        <end position="142"/>
    </location>
</feature>
<reference evidence="2" key="1">
    <citation type="journal article" date="2021" name="Evol. Appl.">
        <title>The genome of the Pyrenean desman and the effects of bottlenecks and inbreeding on the genomic landscape of an endangered species.</title>
        <authorList>
            <person name="Escoda L."/>
            <person name="Castresana J."/>
        </authorList>
    </citation>
    <scope>NUCLEOTIDE SEQUENCE</scope>
    <source>
        <strain evidence="2">IBE-C5619</strain>
    </source>
</reference>
<feature type="region of interest" description="Disordered" evidence="1">
    <location>
        <begin position="85"/>
        <end position="106"/>
    </location>
</feature>
<proteinExistence type="predicted"/>
<dbReference type="InterPro" id="IPR029016">
    <property type="entry name" value="GAF-like_dom_sf"/>
</dbReference>
<protein>
    <submittedName>
        <fullName evidence="2">Rod cGMP-specific 3',5'-cyclic phosphodiesterase subunit beta</fullName>
    </submittedName>
</protein>
<accession>A0A8J6DHI7</accession>
<comment type="caution">
    <text evidence="2">The sequence shown here is derived from an EMBL/GenBank/DDBJ whole genome shotgun (WGS) entry which is preliminary data.</text>
</comment>
<gene>
    <name evidence="2" type="ORF">J0S82_019544</name>
</gene>
<evidence type="ECO:0000313" key="3">
    <source>
        <dbReference type="Proteomes" id="UP000700334"/>
    </source>
</evidence>
<dbReference type="OrthoDB" id="546632at2759"/>
<name>A0A8J6DHI7_GALPY</name>
<evidence type="ECO:0000313" key="2">
    <source>
        <dbReference type="EMBL" id="KAG8508614.1"/>
    </source>
</evidence>
<sequence length="209" mass="22557">MERVACGLLRRLGALLQAERCSLFLLRQRNRAAELAPRLFRVQPGSTLEDCLVAPDTETVFPLDTGIVGHVAQTKKRANVPDMAEDRVGWKGPGQGPGAPEPHVQNPTRTMLTTAWLDLGVRERQGGPGWSRRTGAGSSSRSGDPEMALASPNMNSKDINAVIMAVNKLDGPCFTPEDEDVSVGRACWPGLPREATAADDPPGSRFRFS</sequence>
<feature type="region of interest" description="Disordered" evidence="1">
    <location>
        <begin position="123"/>
        <end position="152"/>
    </location>
</feature>
<dbReference type="Gene3D" id="3.30.450.40">
    <property type="match status" value="1"/>
</dbReference>
<keyword evidence="3" id="KW-1185">Reference proteome</keyword>
<dbReference type="Proteomes" id="UP000700334">
    <property type="component" value="Unassembled WGS sequence"/>
</dbReference>
<dbReference type="SUPFAM" id="SSF55781">
    <property type="entry name" value="GAF domain-like"/>
    <property type="match status" value="1"/>
</dbReference>
<dbReference type="EMBL" id="JAGFMF010012010">
    <property type="protein sequence ID" value="KAG8508614.1"/>
    <property type="molecule type" value="Genomic_DNA"/>
</dbReference>